<feature type="transmembrane region" description="Helical" evidence="1">
    <location>
        <begin position="28"/>
        <end position="50"/>
    </location>
</feature>
<dbReference type="EMBL" id="JARJLG010000206">
    <property type="protein sequence ID" value="KAJ7728284.1"/>
    <property type="molecule type" value="Genomic_DNA"/>
</dbReference>
<keyword evidence="3" id="KW-1185">Reference proteome</keyword>
<keyword evidence="1" id="KW-0472">Membrane</keyword>
<comment type="caution">
    <text evidence="2">The sequence shown here is derived from an EMBL/GenBank/DDBJ whole genome shotgun (WGS) entry which is preliminary data.</text>
</comment>
<evidence type="ECO:0000313" key="3">
    <source>
        <dbReference type="Proteomes" id="UP001215280"/>
    </source>
</evidence>
<keyword evidence="1" id="KW-1133">Transmembrane helix</keyword>
<evidence type="ECO:0000256" key="1">
    <source>
        <dbReference type="SAM" id="Phobius"/>
    </source>
</evidence>
<name>A0AAD7HV33_9AGAR</name>
<organism evidence="2 3">
    <name type="scientific">Mycena maculata</name>
    <dbReference type="NCBI Taxonomy" id="230809"/>
    <lineage>
        <taxon>Eukaryota</taxon>
        <taxon>Fungi</taxon>
        <taxon>Dikarya</taxon>
        <taxon>Basidiomycota</taxon>
        <taxon>Agaricomycotina</taxon>
        <taxon>Agaricomycetes</taxon>
        <taxon>Agaricomycetidae</taxon>
        <taxon>Agaricales</taxon>
        <taxon>Marasmiineae</taxon>
        <taxon>Mycenaceae</taxon>
        <taxon>Mycena</taxon>
    </lineage>
</organism>
<evidence type="ECO:0000313" key="2">
    <source>
        <dbReference type="EMBL" id="KAJ7728284.1"/>
    </source>
</evidence>
<proteinExistence type="predicted"/>
<feature type="transmembrane region" description="Helical" evidence="1">
    <location>
        <begin position="62"/>
        <end position="81"/>
    </location>
</feature>
<protein>
    <submittedName>
        <fullName evidence="2">Uncharacterized protein</fullName>
    </submittedName>
</protein>
<dbReference type="Proteomes" id="UP001215280">
    <property type="component" value="Unassembled WGS sequence"/>
</dbReference>
<dbReference type="AlphaFoldDB" id="A0AAD7HV33"/>
<accession>A0AAD7HV33</accession>
<sequence length="118" mass="12884">MFLGAHERSPTPIPIDDQGFPAPMSAQLALELLFSAATSFLLTSALLPLFGLHPSVLTVLRVTGVCTLVVFSVLDFVFAILRRDRPDSPAIVPNPEFKLTPRSVRDVEGGWQREKIGV</sequence>
<reference evidence="2" key="1">
    <citation type="submission" date="2023-03" db="EMBL/GenBank/DDBJ databases">
        <title>Massive genome expansion in bonnet fungi (Mycena s.s.) driven by repeated elements and novel gene families across ecological guilds.</title>
        <authorList>
            <consortium name="Lawrence Berkeley National Laboratory"/>
            <person name="Harder C.B."/>
            <person name="Miyauchi S."/>
            <person name="Viragh M."/>
            <person name="Kuo A."/>
            <person name="Thoen E."/>
            <person name="Andreopoulos B."/>
            <person name="Lu D."/>
            <person name="Skrede I."/>
            <person name="Drula E."/>
            <person name="Henrissat B."/>
            <person name="Morin E."/>
            <person name="Kohler A."/>
            <person name="Barry K."/>
            <person name="LaButti K."/>
            <person name="Morin E."/>
            <person name="Salamov A."/>
            <person name="Lipzen A."/>
            <person name="Mereny Z."/>
            <person name="Hegedus B."/>
            <person name="Baldrian P."/>
            <person name="Stursova M."/>
            <person name="Weitz H."/>
            <person name="Taylor A."/>
            <person name="Grigoriev I.V."/>
            <person name="Nagy L.G."/>
            <person name="Martin F."/>
            <person name="Kauserud H."/>
        </authorList>
    </citation>
    <scope>NUCLEOTIDE SEQUENCE</scope>
    <source>
        <strain evidence="2">CBHHK188m</strain>
    </source>
</reference>
<gene>
    <name evidence="2" type="ORF">DFH07DRAFT_969908</name>
</gene>
<keyword evidence="1" id="KW-0812">Transmembrane</keyword>